<keyword evidence="6 8" id="KW-0408">Iron</keyword>
<dbReference type="InterPro" id="IPR006311">
    <property type="entry name" value="TAT_signal"/>
</dbReference>
<evidence type="ECO:0000256" key="2">
    <source>
        <dbReference type="ARBA" id="ARBA00022448"/>
    </source>
</evidence>
<dbReference type="Pfam" id="PF01355">
    <property type="entry name" value="HIPIP"/>
    <property type="match status" value="1"/>
</dbReference>
<dbReference type="EMBL" id="JAFKCV010000002">
    <property type="protein sequence ID" value="MBN7824265.1"/>
    <property type="molecule type" value="Genomic_DNA"/>
</dbReference>
<keyword evidence="11" id="KW-1185">Reference proteome</keyword>
<evidence type="ECO:0000313" key="10">
    <source>
        <dbReference type="EMBL" id="MBN7824265.1"/>
    </source>
</evidence>
<evidence type="ECO:0000256" key="5">
    <source>
        <dbReference type="ARBA" id="ARBA00022982"/>
    </source>
</evidence>
<dbReference type="PROSITE" id="PS51373">
    <property type="entry name" value="HIPIP"/>
    <property type="match status" value="1"/>
</dbReference>
<evidence type="ECO:0000259" key="9">
    <source>
        <dbReference type="PROSITE" id="PS51373"/>
    </source>
</evidence>
<evidence type="ECO:0000256" key="7">
    <source>
        <dbReference type="ARBA" id="ARBA00023014"/>
    </source>
</evidence>
<accession>A0A939IMX8</accession>
<evidence type="ECO:0000256" key="6">
    <source>
        <dbReference type="ARBA" id="ARBA00023004"/>
    </source>
</evidence>
<organism evidence="10 11">
    <name type="scientific">Bowmanella dokdonensis</name>
    <dbReference type="NCBI Taxonomy" id="751969"/>
    <lineage>
        <taxon>Bacteria</taxon>
        <taxon>Pseudomonadati</taxon>
        <taxon>Pseudomonadota</taxon>
        <taxon>Gammaproteobacteria</taxon>
        <taxon>Alteromonadales</taxon>
        <taxon>Alteromonadaceae</taxon>
        <taxon>Bowmanella</taxon>
    </lineage>
</organism>
<keyword evidence="4 8" id="KW-0479">Metal-binding</keyword>
<dbReference type="GO" id="GO:0046872">
    <property type="term" value="F:metal ion binding"/>
    <property type="evidence" value="ECO:0007669"/>
    <property type="project" value="UniProtKB-KW"/>
</dbReference>
<keyword evidence="5 8" id="KW-0249">Electron transport</keyword>
<dbReference type="GO" id="GO:0009055">
    <property type="term" value="F:electron transfer activity"/>
    <property type="evidence" value="ECO:0007669"/>
    <property type="project" value="InterPro"/>
</dbReference>
<sequence length="97" mass="10744">MSNINRRDFIKVSGGLLIGLTTGGLSLRARAKEKVDMDNPTVKALKYVHESPKDDQNCANCMHIGGEAGQEWRPCALFQNKLVRSEGWCTAWVKKPG</sequence>
<comment type="function">
    <text evidence="1 8">Specific class of high-redox-potential 4Fe-4S ferredoxins. Functions in anaerobic electron transport in most purple and in some other photosynthetic bacteria and in at least one genus (Paracoccus) of halophilic, denitrifying bacteria.</text>
</comment>
<dbReference type="GO" id="GO:0019646">
    <property type="term" value="P:aerobic electron transport chain"/>
    <property type="evidence" value="ECO:0007669"/>
    <property type="project" value="InterPro"/>
</dbReference>
<dbReference type="InterPro" id="IPR000170">
    <property type="entry name" value="High_potential_FeS_prot"/>
</dbReference>
<dbReference type="PROSITE" id="PS51318">
    <property type="entry name" value="TAT"/>
    <property type="match status" value="1"/>
</dbReference>
<evidence type="ECO:0000256" key="8">
    <source>
        <dbReference type="RuleBase" id="RU000620"/>
    </source>
</evidence>
<dbReference type="InterPro" id="IPR036369">
    <property type="entry name" value="HIPIP_sf"/>
</dbReference>
<dbReference type="AlphaFoldDB" id="A0A939IMX8"/>
<dbReference type="Proteomes" id="UP000664654">
    <property type="component" value="Unassembled WGS sequence"/>
</dbReference>
<evidence type="ECO:0000256" key="4">
    <source>
        <dbReference type="ARBA" id="ARBA00022723"/>
    </source>
</evidence>
<keyword evidence="3 8" id="KW-0004">4Fe-4S</keyword>
<comment type="similarity">
    <text evidence="8">Belongs to the high-potential iron-sulfur protein (HiPIP) family.</text>
</comment>
<keyword evidence="7 8" id="KW-0411">Iron-sulfur</keyword>
<keyword evidence="2 8" id="KW-0813">Transport</keyword>
<dbReference type="GO" id="GO:0051539">
    <property type="term" value="F:4 iron, 4 sulfur cluster binding"/>
    <property type="evidence" value="ECO:0007669"/>
    <property type="project" value="UniProtKB-KW"/>
</dbReference>
<reference evidence="10" key="1">
    <citation type="submission" date="2021-03" db="EMBL/GenBank/DDBJ databases">
        <title>novel species isolated from a fishpond in China.</title>
        <authorList>
            <person name="Lu H."/>
            <person name="Cai Z."/>
        </authorList>
    </citation>
    <scope>NUCLEOTIDE SEQUENCE</scope>
    <source>
        <strain evidence="10">JCM 30855</strain>
    </source>
</reference>
<dbReference type="SUPFAM" id="SSF57652">
    <property type="entry name" value="HIPIP (high potential iron protein)"/>
    <property type="match status" value="1"/>
</dbReference>
<evidence type="ECO:0000313" key="11">
    <source>
        <dbReference type="Proteomes" id="UP000664654"/>
    </source>
</evidence>
<protein>
    <recommendedName>
        <fullName evidence="8">High-potential iron-sulfur protein</fullName>
        <shortName evidence="8">HiPIP</shortName>
    </recommendedName>
</protein>
<dbReference type="Gene3D" id="4.10.490.10">
    <property type="entry name" value="High potential iron-sulphur protein"/>
    <property type="match status" value="1"/>
</dbReference>
<evidence type="ECO:0000256" key="3">
    <source>
        <dbReference type="ARBA" id="ARBA00022485"/>
    </source>
</evidence>
<comment type="subunit">
    <text evidence="8">Homodimer.</text>
</comment>
<feature type="domain" description="High potential iron-sulfur proteins family profile" evidence="9">
    <location>
        <begin position="29"/>
        <end position="97"/>
    </location>
</feature>
<comment type="caution">
    <text evidence="10">The sequence shown here is derived from an EMBL/GenBank/DDBJ whole genome shotgun (WGS) entry which is preliminary data.</text>
</comment>
<name>A0A939IMX8_9ALTE</name>
<evidence type="ECO:0000256" key="1">
    <source>
        <dbReference type="ARBA" id="ARBA00002137"/>
    </source>
</evidence>
<dbReference type="RefSeq" id="WP_206572388.1">
    <property type="nucleotide sequence ID" value="NZ_JAFKCV010000002.1"/>
</dbReference>
<proteinExistence type="inferred from homology"/>
<gene>
    <name evidence="10" type="ORF">J0A66_03395</name>
</gene>